<name>A0ACB9PCU0_BAUVA</name>
<proteinExistence type="predicted"/>
<sequence>MDPGVPRPTPQPPRSAATVLGKYRLTRLLGRGSFAKVYQGESLIDNSSVAVKIIDKAKTDAVMEPRIVREVDAMRRLQHHPNIIKIYEVMATKSKIYFIVEFAVGGELFSKILRRGRLTEPVARRYFQQLVSALCFCHQNGVAHRDLKPQNLLLDKDGNLKVSDFGLSALPEQLKNGLLHTACGTPAYTAPEILCRHSYDGSKADAWSCGLILYVLLAGFLPFDDSNIPAMCKKISRRDYQFPEWISKPARYVIYRLLDPNPNTRMSLESLFQNSWFKKQLKPQLEESLFESGPYAKSYHHKSELLSSGVNAFDIISMSSGLDLRGLFETTPDNRKEKRFTSKGSVEKVEEKVKEIGGGLGFKIEKGKNGAIGLGKGKVVLVVEVFEIVPELVLVAVKVVDGGIEFEEVHWGDWKAGLQEIVVSWHKEAL</sequence>
<comment type="caution">
    <text evidence="1">The sequence shown here is derived from an EMBL/GenBank/DDBJ whole genome shotgun (WGS) entry which is preliminary data.</text>
</comment>
<protein>
    <submittedName>
        <fullName evidence="1">Uncharacterized protein</fullName>
    </submittedName>
</protein>
<evidence type="ECO:0000313" key="2">
    <source>
        <dbReference type="Proteomes" id="UP000828941"/>
    </source>
</evidence>
<keyword evidence="2" id="KW-1185">Reference proteome</keyword>
<dbReference type="EMBL" id="CM039430">
    <property type="protein sequence ID" value="KAI4345724.1"/>
    <property type="molecule type" value="Genomic_DNA"/>
</dbReference>
<accession>A0ACB9PCU0</accession>
<evidence type="ECO:0000313" key="1">
    <source>
        <dbReference type="EMBL" id="KAI4345724.1"/>
    </source>
</evidence>
<reference evidence="1 2" key="1">
    <citation type="journal article" date="2022" name="DNA Res.">
        <title>Chromosomal-level genome assembly of the orchid tree Bauhinia variegata (Leguminosae; Cercidoideae) supports the allotetraploid origin hypothesis of Bauhinia.</title>
        <authorList>
            <person name="Zhong Y."/>
            <person name="Chen Y."/>
            <person name="Zheng D."/>
            <person name="Pang J."/>
            <person name="Liu Y."/>
            <person name="Luo S."/>
            <person name="Meng S."/>
            <person name="Qian L."/>
            <person name="Wei D."/>
            <person name="Dai S."/>
            <person name="Zhou R."/>
        </authorList>
    </citation>
    <scope>NUCLEOTIDE SEQUENCE [LARGE SCALE GENOMIC DNA]</scope>
    <source>
        <strain evidence="1">BV-YZ2020</strain>
    </source>
</reference>
<organism evidence="1 2">
    <name type="scientific">Bauhinia variegata</name>
    <name type="common">Purple orchid tree</name>
    <name type="synonym">Phanera variegata</name>
    <dbReference type="NCBI Taxonomy" id="167791"/>
    <lineage>
        <taxon>Eukaryota</taxon>
        <taxon>Viridiplantae</taxon>
        <taxon>Streptophyta</taxon>
        <taxon>Embryophyta</taxon>
        <taxon>Tracheophyta</taxon>
        <taxon>Spermatophyta</taxon>
        <taxon>Magnoliopsida</taxon>
        <taxon>eudicotyledons</taxon>
        <taxon>Gunneridae</taxon>
        <taxon>Pentapetalae</taxon>
        <taxon>rosids</taxon>
        <taxon>fabids</taxon>
        <taxon>Fabales</taxon>
        <taxon>Fabaceae</taxon>
        <taxon>Cercidoideae</taxon>
        <taxon>Cercideae</taxon>
        <taxon>Bauhiniinae</taxon>
        <taxon>Bauhinia</taxon>
    </lineage>
</organism>
<dbReference type="Proteomes" id="UP000828941">
    <property type="component" value="Chromosome 5"/>
</dbReference>
<gene>
    <name evidence="1" type="ORF">L6164_012822</name>
</gene>